<sequence length="91" mass="10012">MPETHRVICAVCQIDLTSPDDPRPADICSCPQCGVSDSFANVLDEAKAYATELAARQLADHMKRIASRNKGVTYTPGTIATRDYRFILRAL</sequence>
<proteinExistence type="predicted"/>
<dbReference type="Proteomes" id="UP000515291">
    <property type="component" value="Chromosome"/>
</dbReference>
<dbReference type="RefSeq" id="WP_184515888.1">
    <property type="nucleotide sequence ID" value="NZ_CP050292.1"/>
</dbReference>
<gene>
    <name evidence="1" type="ORF">HB776_05590</name>
</gene>
<accession>A0A7G6TVI2</accession>
<name>A0A7G6TVI2_9BRAD</name>
<evidence type="ECO:0000313" key="1">
    <source>
        <dbReference type="EMBL" id="QND70764.1"/>
    </source>
</evidence>
<reference evidence="2" key="1">
    <citation type="journal article" date="2020" name="Mol. Plant Microbe">
        <title>Rhizobial microsymbionts of the narrowly endemic Oxytropis species growing in Kamchatka are characterized by significant genetic diversity and possess a set of genes that are associated with T3SS and T6SS secretion systems and can affect the development of symbiosis.</title>
        <authorList>
            <person name="Safronova V."/>
            <person name="Guro P."/>
            <person name="Sazanova A."/>
            <person name="Kuznetsova I."/>
            <person name="Belimov A."/>
            <person name="Yakubov V."/>
            <person name="Chirak E."/>
            <person name="Afonin A."/>
            <person name="Gogolev Y."/>
            <person name="Andronov E."/>
            <person name="Tikhonovich I."/>
        </authorList>
    </citation>
    <scope>NUCLEOTIDE SEQUENCE [LARGE SCALE GENOMIC DNA]</scope>
    <source>
        <strain evidence="2">581</strain>
    </source>
</reference>
<dbReference type="EMBL" id="CP050292">
    <property type="protein sequence ID" value="QND70764.1"/>
    <property type="molecule type" value="Genomic_DNA"/>
</dbReference>
<protein>
    <submittedName>
        <fullName evidence="1">Uncharacterized protein</fullName>
    </submittedName>
</protein>
<dbReference type="AlphaFoldDB" id="A0A7G6TVI2"/>
<dbReference type="KEGG" id="trb:HB776_05590"/>
<organism evidence="1 2">
    <name type="scientific">Tardiphaga robiniae</name>
    <dbReference type="NCBI Taxonomy" id="943830"/>
    <lineage>
        <taxon>Bacteria</taxon>
        <taxon>Pseudomonadati</taxon>
        <taxon>Pseudomonadota</taxon>
        <taxon>Alphaproteobacteria</taxon>
        <taxon>Hyphomicrobiales</taxon>
        <taxon>Nitrobacteraceae</taxon>
        <taxon>Tardiphaga</taxon>
    </lineage>
</organism>
<evidence type="ECO:0000313" key="2">
    <source>
        <dbReference type="Proteomes" id="UP000515291"/>
    </source>
</evidence>